<organism evidence="2 3">
    <name type="scientific">Sphaceloma murrayae</name>
    <dbReference type="NCBI Taxonomy" id="2082308"/>
    <lineage>
        <taxon>Eukaryota</taxon>
        <taxon>Fungi</taxon>
        <taxon>Dikarya</taxon>
        <taxon>Ascomycota</taxon>
        <taxon>Pezizomycotina</taxon>
        <taxon>Dothideomycetes</taxon>
        <taxon>Dothideomycetidae</taxon>
        <taxon>Myriangiales</taxon>
        <taxon>Elsinoaceae</taxon>
        <taxon>Sphaceloma</taxon>
    </lineage>
</organism>
<sequence>MADDGDDYDDDFYYDDDGYLYVEDSFAAADELAETSVPSPPAYDPVDDTYNFDPYEYFLDLEYGDDEYYDGRPPGNLKQRDAEKTETGKKRKLDAATPSPNASKKVKVGKSGTGQKPGYPVYGGSNIAYMTFTQAHDLGSMQYSKRKKAAPYALLPAWRNDYPETKNEQSRVTQTEPGGDQPKAETEAMDEDWEDEGEEEDDAPQIDPGVLLSILQAKLQESGTGNDAGKLQDMLSKMLADSNGNMEELLESLTASVLDEVDEEGAESGMGRWLAQQGVKVDLDEDGEGEHAGEGDEEADGNHPDEGRKEVAPRDDRLMVNGGVRNASVPAATEEAKAPVVAAAAAAAADANNSRRSRKSKPASKPPEPPPEGSNKPNGTDGQGEKSTRAGKRKADSALAGRAQKQQRSYAAPTRSSRRRADETRHSK</sequence>
<dbReference type="OrthoDB" id="3933088at2759"/>
<feature type="compositionally biased region" description="Basic and acidic residues" evidence="1">
    <location>
        <begin position="289"/>
        <end position="318"/>
    </location>
</feature>
<keyword evidence="3" id="KW-1185">Reference proteome</keyword>
<dbReference type="Proteomes" id="UP000243797">
    <property type="component" value="Unassembled WGS sequence"/>
</dbReference>
<dbReference type="STRING" id="2082308.A0A2K1QW70"/>
<gene>
    <name evidence="2" type="ORF">CAC42_1879</name>
</gene>
<evidence type="ECO:0000313" key="3">
    <source>
        <dbReference type="Proteomes" id="UP000243797"/>
    </source>
</evidence>
<feature type="compositionally biased region" description="Basic and acidic residues" evidence="1">
    <location>
        <begin position="419"/>
        <end position="428"/>
    </location>
</feature>
<name>A0A2K1QW70_9PEZI</name>
<feature type="region of interest" description="Disordered" evidence="1">
    <location>
        <begin position="65"/>
        <end position="117"/>
    </location>
</feature>
<proteinExistence type="predicted"/>
<evidence type="ECO:0000313" key="2">
    <source>
        <dbReference type="EMBL" id="PNS19143.1"/>
    </source>
</evidence>
<dbReference type="AlphaFoldDB" id="A0A2K1QW70"/>
<feature type="region of interest" description="Disordered" evidence="1">
    <location>
        <begin position="262"/>
        <end position="428"/>
    </location>
</feature>
<reference evidence="2 3" key="1">
    <citation type="submission" date="2017-06" db="EMBL/GenBank/DDBJ databases">
        <title>Draft genome sequence of a variant of Elsinoe murrayae.</title>
        <authorList>
            <person name="Cheng Q."/>
        </authorList>
    </citation>
    <scope>NUCLEOTIDE SEQUENCE [LARGE SCALE GENOMIC DNA]</scope>
    <source>
        <strain evidence="2 3">CQ-2017a</strain>
    </source>
</reference>
<dbReference type="InParanoid" id="A0A2K1QW70"/>
<feature type="compositionally biased region" description="Low complexity" evidence="1">
    <location>
        <begin position="329"/>
        <end position="354"/>
    </location>
</feature>
<feature type="compositionally biased region" description="Acidic residues" evidence="1">
    <location>
        <begin position="187"/>
        <end position="204"/>
    </location>
</feature>
<accession>A0A2K1QW70</accession>
<dbReference type="EMBL" id="NKHZ01000033">
    <property type="protein sequence ID" value="PNS19143.1"/>
    <property type="molecule type" value="Genomic_DNA"/>
</dbReference>
<feature type="region of interest" description="Disordered" evidence="1">
    <location>
        <begin position="161"/>
        <end position="205"/>
    </location>
</feature>
<evidence type="ECO:0000256" key="1">
    <source>
        <dbReference type="SAM" id="MobiDB-lite"/>
    </source>
</evidence>
<comment type="caution">
    <text evidence="2">The sequence shown here is derived from an EMBL/GenBank/DDBJ whole genome shotgun (WGS) entry which is preliminary data.</text>
</comment>
<feature type="compositionally biased region" description="Basic and acidic residues" evidence="1">
    <location>
        <begin position="383"/>
        <end position="396"/>
    </location>
</feature>
<protein>
    <submittedName>
        <fullName evidence="2">Uncharacterized protein</fullName>
    </submittedName>
</protein>
<feature type="compositionally biased region" description="Basic and acidic residues" evidence="1">
    <location>
        <begin position="78"/>
        <end position="88"/>
    </location>
</feature>